<dbReference type="EMBL" id="FOUO01000002">
    <property type="protein sequence ID" value="SFM30649.1"/>
    <property type="molecule type" value="Genomic_DNA"/>
</dbReference>
<dbReference type="PRINTS" id="PR00413">
    <property type="entry name" value="HADHALOGNASE"/>
</dbReference>
<dbReference type="InterPro" id="IPR023214">
    <property type="entry name" value="HAD_sf"/>
</dbReference>
<accession>A0A1I4PSA9</accession>
<dbReference type="InterPro" id="IPR006439">
    <property type="entry name" value="HAD-SF_hydro_IA"/>
</dbReference>
<sequence>MLAAMELRCITFDLDDTLWACAPVIRRAEYAFHAWLEAHYPRITQRLDAEALIRHRQDWFSPRAHRYPDLTVLRKEWLQELARQYGYDGDLVEPGFRVFWDARNEVELFDAVMDTLEALSRHYRLGAITNGNADVHRIGIGGFFDFVVTASRTGAAKPAAEIFTAALDEAGVAAGEALHVGDDPERDVKGAARVGMRTAWVNTHLAPWPGGPYPDLMVRGVGELPGRLAALGWHRAGTAAGD</sequence>
<proteinExistence type="predicted"/>
<dbReference type="PANTHER" id="PTHR46470:SF4">
    <property type="entry name" value="5-AMINO-6-(5-PHOSPHO-D-RIBITYLAMINO)URACIL PHOSPHATASE YIGB"/>
    <property type="match status" value="1"/>
</dbReference>
<keyword evidence="2 4" id="KW-0378">Hydrolase</keyword>
<dbReference type="Gene3D" id="3.40.50.1000">
    <property type="entry name" value="HAD superfamily/HAD-like"/>
    <property type="match status" value="1"/>
</dbReference>
<dbReference type="Gene3D" id="1.20.120.1600">
    <property type="match status" value="1"/>
</dbReference>
<evidence type="ECO:0000256" key="3">
    <source>
        <dbReference type="ARBA" id="ARBA00022842"/>
    </source>
</evidence>
<evidence type="ECO:0000313" key="4">
    <source>
        <dbReference type="EMBL" id="SFM30649.1"/>
    </source>
</evidence>
<dbReference type="Pfam" id="PF00702">
    <property type="entry name" value="Hydrolase"/>
    <property type="match status" value="1"/>
</dbReference>
<dbReference type="SFLD" id="SFLDG01129">
    <property type="entry name" value="C1.5:_HAD__Beta-PGM__Phosphata"/>
    <property type="match status" value="1"/>
</dbReference>
<dbReference type="STRING" id="195064.SAMN05421721_102195"/>
<dbReference type="SUPFAM" id="SSF56784">
    <property type="entry name" value="HAD-like"/>
    <property type="match status" value="1"/>
</dbReference>
<keyword evidence="5" id="KW-1185">Reference proteome</keyword>
<dbReference type="GO" id="GO:0016787">
    <property type="term" value="F:hydrolase activity"/>
    <property type="evidence" value="ECO:0007669"/>
    <property type="project" value="UniProtKB-KW"/>
</dbReference>
<dbReference type="PANTHER" id="PTHR46470">
    <property type="entry name" value="N-ACYLNEURAMINATE-9-PHOSPHATASE"/>
    <property type="match status" value="1"/>
</dbReference>
<evidence type="ECO:0000313" key="5">
    <source>
        <dbReference type="Proteomes" id="UP000199556"/>
    </source>
</evidence>
<gene>
    <name evidence="4" type="ORF">SAMN05421721_102195</name>
</gene>
<protein>
    <submittedName>
        <fullName evidence="4">Putative hydrolase of the HAD superfamily</fullName>
    </submittedName>
</protein>
<organism evidence="4 5">
    <name type="scientific">Ectothiorhodospira mobilis</name>
    <dbReference type="NCBI Taxonomy" id="195064"/>
    <lineage>
        <taxon>Bacteria</taxon>
        <taxon>Pseudomonadati</taxon>
        <taxon>Pseudomonadota</taxon>
        <taxon>Gammaproteobacteria</taxon>
        <taxon>Chromatiales</taxon>
        <taxon>Ectothiorhodospiraceae</taxon>
        <taxon>Ectothiorhodospira</taxon>
    </lineage>
</organism>
<evidence type="ECO:0000256" key="2">
    <source>
        <dbReference type="ARBA" id="ARBA00022801"/>
    </source>
</evidence>
<reference evidence="4 5" key="1">
    <citation type="submission" date="2016-10" db="EMBL/GenBank/DDBJ databases">
        <authorList>
            <person name="de Groot N.N."/>
        </authorList>
    </citation>
    <scope>NUCLEOTIDE SEQUENCE [LARGE SCALE GENOMIC DNA]</scope>
    <source>
        <strain evidence="4 5">DSM 4180</strain>
    </source>
</reference>
<dbReference type="AlphaFoldDB" id="A0A1I4PSA9"/>
<evidence type="ECO:0000256" key="1">
    <source>
        <dbReference type="ARBA" id="ARBA00001946"/>
    </source>
</evidence>
<keyword evidence="3" id="KW-0460">Magnesium</keyword>
<dbReference type="SFLD" id="SFLDS00003">
    <property type="entry name" value="Haloacid_Dehalogenase"/>
    <property type="match status" value="1"/>
</dbReference>
<dbReference type="NCBIfam" id="TIGR01549">
    <property type="entry name" value="HAD-SF-IA-v1"/>
    <property type="match status" value="1"/>
</dbReference>
<dbReference type="RefSeq" id="WP_244887815.1">
    <property type="nucleotide sequence ID" value="NZ_FOUO01000002.1"/>
</dbReference>
<dbReference type="InterPro" id="IPR036412">
    <property type="entry name" value="HAD-like_sf"/>
</dbReference>
<dbReference type="InterPro" id="IPR051400">
    <property type="entry name" value="HAD-like_hydrolase"/>
</dbReference>
<dbReference type="Proteomes" id="UP000199556">
    <property type="component" value="Unassembled WGS sequence"/>
</dbReference>
<comment type="cofactor">
    <cofactor evidence="1">
        <name>Mg(2+)</name>
        <dbReference type="ChEBI" id="CHEBI:18420"/>
    </cofactor>
</comment>
<dbReference type="NCBIfam" id="TIGR01509">
    <property type="entry name" value="HAD-SF-IA-v3"/>
    <property type="match status" value="1"/>
</dbReference>
<dbReference type="GO" id="GO:0009231">
    <property type="term" value="P:riboflavin biosynthetic process"/>
    <property type="evidence" value="ECO:0007669"/>
    <property type="project" value="TreeGrafter"/>
</dbReference>
<name>A0A1I4PSA9_ECTMO</name>